<evidence type="ECO:0000313" key="1">
    <source>
        <dbReference type="EMBL" id="MFD1783723.1"/>
    </source>
</evidence>
<protein>
    <submittedName>
        <fullName evidence="1">Uncharacterized protein</fullName>
    </submittedName>
</protein>
<reference evidence="2" key="1">
    <citation type="journal article" date="2019" name="Int. J. Syst. Evol. Microbiol.">
        <title>The Global Catalogue of Microorganisms (GCM) 10K type strain sequencing project: providing services to taxonomists for standard genome sequencing and annotation.</title>
        <authorList>
            <consortium name="The Broad Institute Genomics Platform"/>
            <consortium name="The Broad Institute Genome Sequencing Center for Infectious Disease"/>
            <person name="Wu L."/>
            <person name="Ma J."/>
        </authorList>
    </citation>
    <scope>NUCLEOTIDE SEQUENCE [LARGE SCALE GENOMIC DNA]</scope>
    <source>
        <strain evidence="2">DFY28</strain>
    </source>
</reference>
<dbReference type="EMBL" id="JBHUEY010000001">
    <property type="protein sequence ID" value="MFD1783723.1"/>
    <property type="molecule type" value="Genomic_DNA"/>
</dbReference>
<dbReference type="RefSeq" id="WP_377283086.1">
    <property type="nucleotide sequence ID" value="NZ_JBHRSI010000008.1"/>
</dbReference>
<name>A0ABW4N117_9CAUL</name>
<sequence>MVDPKHMDVEEQRAAGAALPYTVELWDAAGERPDLVLGQLRTASLAFACYYGALREYVGRRIMLRQGDHVVAAFNPSQEPPAR</sequence>
<accession>A0ABW4N117</accession>
<gene>
    <name evidence="1" type="ORF">ACFSC0_09990</name>
</gene>
<evidence type="ECO:0000313" key="2">
    <source>
        <dbReference type="Proteomes" id="UP001597237"/>
    </source>
</evidence>
<proteinExistence type="predicted"/>
<organism evidence="1 2">
    <name type="scientific">Phenylobacterium terrae</name>
    <dbReference type="NCBI Taxonomy" id="2665495"/>
    <lineage>
        <taxon>Bacteria</taxon>
        <taxon>Pseudomonadati</taxon>
        <taxon>Pseudomonadota</taxon>
        <taxon>Alphaproteobacteria</taxon>
        <taxon>Caulobacterales</taxon>
        <taxon>Caulobacteraceae</taxon>
        <taxon>Phenylobacterium</taxon>
    </lineage>
</organism>
<keyword evidence="2" id="KW-1185">Reference proteome</keyword>
<comment type="caution">
    <text evidence="1">The sequence shown here is derived from an EMBL/GenBank/DDBJ whole genome shotgun (WGS) entry which is preliminary data.</text>
</comment>
<dbReference type="Proteomes" id="UP001597237">
    <property type="component" value="Unassembled WGS sequence"/>
</dbReference>